<feature type="domain" description="Protein zer-1 homolog-like C-terminal" evidence="2">
    <location>
        <begin position="131"/>
        <end position="478"/>
    </location>
</feature>
<evidence type="ECO:0000313" key="3">
    <source>
        <dbReference type="EMBL" id="KAJ8976606.1"/>
    </source>
</evidence>
<sequence length="483" mass="54866">MHLQHNCPVNELLENQNILPELVMLDVSGWREFLSRHILQQFIQTHPKFKFLGIVLCSVTFDPVFLNPDGVDYPQNLVIAGLGNTEQIKVTLRKYKERSNYIQKALYHLFQLTNNLGVSSPEFFYLVLPVMETHSGKFGVQMAATACLYNLTRSALSKNIHPRALSKAVNLTLLAMESFPGEFQLQKNSLLILCNDRILQEIHFDKFRCAKLVLDALCQFNDINMNRMAVAICSILAAKVSTEETSELGAKPAYMRKLLEMVQSRVDSKLSDITLKFTLSALWNLTDESAATCTVFLEQGGAILFLNVLKTFKDDSAIETKVLGLLNNIAEVMKLRHSLMLDSLMNELHILLKSGNIDVSYFAAGIVAHLASDGEEQWTVSTHSRSKMLVELKNAVSQWKVPDSEMVAYRSFKPFFPLLRVDMDYQVQLWAVWAIHHQKRYCQMLQDESGHILLKDLINYEESHPEIQHISSQILKTMDANGV</sequence>
<gene>
    <name evidence="3" type="ORF">NQ317_005796</name>
</gene>
<dbReference type="PANTHER" id="PTHR12904:SF22">
    <property type="entry name" value="ZYG-11 FAMILY MEMBER B, CELL CYCLE REGULATOR"/>
    <property type="match status" value="1"/>
</dbReference>
<evidence type="ECO:0000256" key="1">
    <source>
        <dbReference type="ARBA" id="ARBA00022786"/>
    </source>
</evidence>
<reference evidence="3" key="1">
    <citation type="journal article" date="2023" name="Insect Mol. Biol.">
        <title>Genome sequencing provides insights into the evolution of gene families encoding plant cell wall-degrading enzymes in longhorned beetles.</title>
        <authorList>
            <person name="Shin N.R."/>
            <person name="Okamura Y."/>
            <person name="Kirsch R."/>
            <person name="Pauchet Y."/>
        </authorList>
    </citation>
    <scope>NUCLEOTIDE SEQUENCE</scope>
    <source>
        <strain evidence="3">MMC_N1</strain>
    </source>
</reference>
<dbReference type="Gene3D" id="1.25.10.10">
    <property type="entry name" value="Leucine-rich Repeat Variant"/>
    <property type="match status" value="1"/>
</dbReference>
<protein>
    <recommendedName>
        <fullName evidence="2">Protein zer-1 homolog-like C-terminal domain-containing protein</fullName>
    </recommendedName>
</protein>
<dbReference type="Proteomes" id="UP001162164">
    <property type="component" value="Unassembled WGS sequence"/>
</dbReference>
<proteinExistence type="predicted"/>
<evidence type="ECO:0000259" key="2">
    <source>
        <dbReference type="Pfam" id="PF22964"/>
    </source>
</evidence>
<dbReference type="InterPro" id="IPR011989">
    <property type="entry name" value="ARM-like"/>
</dbReference>
<accession>A0ABQ9JEG4</accession>
<dbReference type="InterPro" id="IPR016024">
    <property type="entry name" value="ARM-type_fold"/>
</dbReference>
<dbReference type="InterPro" id="IPR051341">
    <property type="entry name" value="Zyg-11_UBL_adapter"/>
</dbReference>
<comment type="caution">
    <text evidence="3">The sequence shown here is derived from an EMBL/GenBank/DDBJ whole genome shotgun (WGS) entry which is preliminary data.</text>
</comment>
<dbReference type="PANTHER" id="PTHR12904">
    <property type="match status" value="1"/>
</dbReference>
<keyword evidence="1" id="KW-0833">Ubl conjugation pathway</keyword>
<dbReference type="EMBL" id="JAPWTJ010000651">
    <property type="protein sequence ID" value="KAJ8976606.1"/>
    <property type="molecule type" value="Genomic_DNA"/>
</dbReference>
<dbReference type="SUPFAM" id="SSF48371">
    <property type="entry name" value="ARM repeat"/>
    <property type="match status" value="1"/>
</dbReference>
<organism evidence="3 4">
    <name type="scientific">Molorchus minor</name>
    <dbReference type="NCBI Taxonomy" id="1323400"/>
    <lineage>
        <taxon>Eukaryota</taxon>
        <taxon>Metazoa</taxon>
        <taxon>Ecdysozoa</taxon>
        <taxon>Arthropoda</taxon>
        <taxon>Hexapoda</taxon>
        <taxon>Insecta</taxon>
        <taxon>Pterygota</taxon>
        <taxon>Neoptera</taxon>
        <taxon>Endopterygota</taxon>
        <taxon>Coleoptera</taxon>
        <taxon>Polyphaga</taxon>
        <taxon>Cucujiformia</taxon>
        <taxon>Chrysomeloidea</taxon>
        <taxon>Cerambycidae</taxon>
        <taxon>Lamiinae</taxon>
        <taxon>Monochamini</taxon>
        <taxon>Molorchus</taxon>
    </lineage>
</organism>
<dbReference type="Pfam" id="PF22964">
    <property type="entry name" value="ZER1-like_2nd"/>
    <property type="match status" value="1"/>
</dbReference>
<keyword evidence="4" id="KW-1185">Reference proteome</keyword>
<name>A0ABQ9JEG4_9CUCU</name>
<evidence type="ECO:0000313" key="4">
    <source>
        <dbReference type="Proteomes" id="UP001162164"/>
    </source>
</evidence>
<dbReference type="InterPro" id="IPR055142">
    <property type="entry name" value="ZER1-like_C"/>
</dbReference>